<keyword evidence="3" id="KW-0813">Transport</keyword>
<dbReference type="PROSITE" id="PS50893">
    <property type="entry name" value="ABC_TRANSPORTER_2"/>
    <property type="match status" value="1"/>
</dbReference>
<evidence type="ECO:0000313" key="10">
    <source>
        <dbReference type="EMBL" id="MDM7860088.1"/>
    </source>
</evidence>
<name>A0ABT7SV81_9ALTE</name>
<evidence type="ECO:0000256" key="6">
    <source>
        <dbReference type="ARBA" id="ARBA00022741"/>
    </source>
</evidence>
<dbReference type="CDD" id="cd03257">
    <property type="entry name" value="ABC_NikE_OppD_transporters"/>
    <property type="match status" value="1"/>
</dbReference>
<dbReference type="RefSeq" id="WP_289364315.1">
    <property type="nucleotide sequence ID" value="NZ_JAUCBP010000006.1"/>
</dbReference>
<dbReference type="Gene3D" id="3.40.50.300">
    <property type="entry name" value="P-loop containing nucleotide triphosphate hydrolases"/>
    <property type="match status" value="1"/>
</dbReference>
<dbReference type="GO" id="GO:0005524">
    <property type="term" value="F:ATP binding"/>
    <property type="evidence" value="ECO:0007669"/>
    <property type="project" value="UniProtKB-KW"/>
</dbReference>
<dbReference type="InterPro" id="IPR003439">
    <property type="entry name" value="ABC_transporter-like_ATP-bd"/>
</dbReference>
<keyword evidence="7 10" id="KW-0067">ATP-binding</keyword>
<gene>
    <name evidence="10" type="ORF">QTP81_05710</name>
</gene>
<dbReference type="SUPFAM" id="SSF52540">
    <property type="entry name" value="P-loop containing nucleoside triphosphate hydrolases"/>
    <property type="match status" value="1"/>
</dbReference>
<comment type="similarity">
    <text evidence="2">Belongs to the ABC transporter superfamily.</text>
</comment>
<evidence type="ECO:0000313" key="11">
    <source>
        <dbReference type="Proteomes" id="UP001234343"/>
    </source>
</evidence>
<dbReference type="PANTHER" id="PTHR43776">
    <property type="entry name" value="TRANSPORT ATP-BINDING PROTEIN"/>
    <property type="match status" value="1"/>
</dbReference>
<evidence type="ECO:0000256" key="1">
    <source>
        <dbReference type="ARBA" id="ARBA00004417"/>
    </source>
</evidence>
<evidence type="ECO:0000256" key="7">
    <source>
        <dbReference type="ARBA" id="ARBA00022840"/>
    </source>
</evidence>
<evidence type="ECO:0000256" key="8">
    <source>
        <dbReference type="ARBA" id="ARBA00023136"/>
    </source>
</evidence>
<reference evidence="10 11" key="1">
    <citation type="submission" date="2023-06" db="EMBL/GenBank/DDBJ databases">
        <title>Alteromonas sp. ASW11-36 isolated from intertidal sand.</title>
        <authorList>
            <person name="Li Y."/>
        </authorList>
    </citation>
    <scope>NUCLEOTIDE SEQUENCE [LARGE SCALE GENOMIC DNA]</scope>
    <source>
        <strain evidence="10 11">ASW11-36</strain>
    </source>
</reference>
<keyword evidence="5" id="KW-0997">Cell inner membrane</keyword>
<keyword evidence="4" id="KW-1003">Cell membrane</keyword>
<sequence>MTTILSAKALTYVSEAPRRFGRRKHEAFKLGPFDLTIEKAETVAIIGGNRSGKSVLARLLCGAMQPTDGEIIFHQDAPHSSTAAKQQWQKQQVRMIFQRSSESLNPALTIGGILHEPLKLNTDLSYAQREEKIAAVLSQVGLLREHYFFYPHMLSDGQQQRVAMARALILNPSVIVADEPFAALDPSVRSQTVNLILQLQRDLGLSFVFISHNLGIVRHIADRMVVMNEGQIIEAGRTDTLFRWPKHEITQRLISAHQSLIPQASDGKRLK</sequence>
<protein>
    <submittedName>
        <fullName evidence="10">ATP-binding cassette domain-containing protein</fullName>
    </submittedName>
</protein>
<keyword evidence="11" id="KW-1185">Reference proteome</keyword>
<evidence type="ECO:0000259" key="9">
    <source>
        <dbReference type="PROSITE" id="PS50893"/>
    </source>
</evidence>
<organism evidence="10 11">
    <name type="scientific">Alteromonas arenosi</name>
    <dbReference type="NCBI Taxonomy" id="3055817"/>
    <lineage>
        <taxon>Bacteria</taxon>
        <taxon>Pseudomonadati</taxon>
        <taxon>Pseudomonadota</taxon>
        <taxon>Gammaproteobacteria</taxon>
        <taxon>Alteromonadales</taxon>
        <taxon>Alteromonadaceae</taxon>
        <taxon>Alteromonas/Salinimonas group</taxon>
        <taxon>Alteromonas</taxon>
    </lineage>
</organism>
<evidence type="ECO:0000256" key="4">
    <source>
        <dbReference type="ARBA" id="ARBA00022475"/>
    </source>
</evidence>
<evidence type="ECO:0000256" key="3">
    <source>
        <dbReference type="ARBA" id="ARBA00022448"/>
    </source>
</evidence>
<accession>A0ABT7SV81</accession>
<proteinExistence type="inferred from homology"/>
<dbReference type="Proteomes" id="UP001234343">
    <property type="component" value="Unassembled WGS sequence"/>
</dbReference>
<keyword evidence="6" id="KW-0547">Nucleotide-binding</keyword>
<dbReference type="Pfam" id="PF00005">
    <property type="entry name" value="ABC_tran"/>
    <property type="match status" value="1"/>
</dbReference>
<dbReference type="PANTHER" id="PTHR43776:SF4">
    <property type="entry name" value="PUTRESCINE EXPORT SYSTEM ATP-BINDING PROTEIN SAPF"/>
    <property type="match status" value="1"/>
</dbReference>
<comment type="caution">
    <text evidence="10">The sequence shown here is derived from an EMBL/GenBank/DDBJ whole genome shotgun (WGS) entry which is preliminary data.</text>
</comment>
<feature type="domain" description="ABC transporter" evidence="9">
    <location>
        <begin position="5"/>
        <end position="254"/>
    </location>
</feature>
<dbReference type="EMBL" id="JAUCBP010000006">
    <property type="protein sequence ID" value="MDM7860088.1"/>
    <property type="molecule type" value="Genomic_DNA"/>
</dbReference>
<dbReference type="InterPro" id="IPR027417">
    <property type="entry name" value="P-loop_NTPase"/>
</dbReference>
<dbReference type="InterPro" id="IPR050319">
    <property type="entry name" value="ABC_transp_ATP-bind"/>
</dbReference>
<dbReference type="InterPro" id="IPR003593">
    <property type="entry name" value="AAA+_ATPase"/>
</dbReference>
<evidence type="ECO:0000256" key="5">
    <source>
        <dbReference type="ARBA" id="ARBA00022519"/>
    </source>
</evidence>
<keyword evidence="8" id="KW-0472">Membrane</keyword>
<comment type="subcellular location">
    <subcellularLocation>
        <location evidence="1">Cell inner membrane</location>
        <topology evidence="1">Peripheral membrane protein</topology>
    </subcellularLocation>
</comment>
<dbReference type="SMART" id="SM00382">
    <property type="entry name" value="AAA"/>
    <property type="match status" value="1"/>
</dbReference>
<evidence type="ECO:0000256" key="2">
    <source>
        <dbReference type="ARBA" id="ARBA00005417"/>
    </source>
</evidence>